<feature type="signal peptide" evidence="1">
    <location>
        <begin position="1"/>
        <end position="24"/>
    </location>
</feature>
<dbReference type="EMBL" id="FODY01000021">
    <property type="protein sequence ID" value="SEP35961.1"/>
    <property type="molecule type" value="Genomic_DNA"/>
</dbReference>
<keyword evidence="4" id="KW-1185">Reference proteome</keyword>
<dbReference type="SUPFAM" id="SSF56935">
    <property type="entry name" value="Porins"/>
    <property type="match status" value="1"/>
</dbReference>
<protein>
    <submittedName>
        <fullName evidence="3">S-layer homology domain-containing protein</fullName>
    </submittedName>
</protein>
<accession>A0A1H8X803</accession>
<keyword evidence="1" id="KW-0732">Signal</keyword>
<gene>
    <name evidence="3" type="ORF">SAMN04490178_1213</name>
</gene>
<sequence length="442" mass="49707">MRVNKKLVLSLIAAGILTTGTALANPFDDVPKGHWAYDAVQKLADAGIADGYNDNTFRGDRPMTRYEMAQVVGRAISHEKMANQEQKALIDKLSAEYSEELNSLGIRVNNLEKQTAGVKDLKISHWFQTENTYGNTTAKANDSMHEYELEYRMTFEKQISDKLSILHQLETKTYWDDFSAQNNNNFGRAYNNGNQESVFTRLAYVTYKPDTKNTLNFGKEAVWLAGGFLGDDYLRAVDYTTKLDDKTSLQMIHGRYETNANWPGLQATVDAGGNVNFSRSTQDTQINYVGINSKLGTVDVGAHYLTGNHALASNKETKILAVTAGANLGDSGVNLSGGFGRNSEADKDNEMYKLQLYKKLNKTDVFLQYWKQEANIDLPIENGNHTTFWGDEYNNFGHKGYRLILGHPVSTNCYAEAWYGDYKNLKSDEKGQKFGWDLTFSY</sequence>
<evidence type="ECO:0000313" key="4">
    <source>
        <dbReference type="Proteomes" id="UP000198847"/>
    </source>
</evidence>
<organism evidence="3 4">
    <name type="scientific">Propionispora vibrioides</name>
    <dbReference type="NCBI Taxonomy" id="112903"/>
    <lineage>
        <taxon>Bacteria</taxon>
        <taxon>Bacillati</taxon>
        <taxon>Bacillota</taxon>
        <taxon>Negativicutes</taxon>
        <taxon>Selenomonadales</taxon>
        <taxon>Sporomusaceae</taxon>
        <taxon>Propionispora</taxon>
    </lineage>
</organism>
<dbReference type="RefSeq" id="WP_177173616.1">
    <property type="nucleotide sequence ID" value="NZ_FODY01000021.1"/>
</dbReference>
<name>A0A1H8X803_9FIRM</name>
<evidence type="ECO:0000256" key="1">
    <source>
        <dbReference type="SAM" id="SignalP"/>
    </source>
</evidence>
<evidence type="ECO:0000313" key="3">
    <source>
        <dbReference type="EMBL" id="SEP35961.1"/>
    </source>
</evidence>
<dbReference type="STRING" id="112903.SAMN04490178_1213"/>
<reference evidence="3 4" key="1">
    <citation type="submission" date="2016-10" db="EMBL/GenBank/DDBJ databases">
        <authorList>
            <person name="de Groot N.N."/>
        </authorList>
    </citation>
    <scope>NUCLEOTIDE SEQUENCE [LARGE SCALE GENOMIC DNA]</scope>
    <source>
        <strain evidence="3 4">DSM 13305</strain>
    </source>
</reference>
<dbReference type="Proteomes" id="UP000198847">
    <property type="component" value="Unassembled WGS sequence"/>
</dbReference>
<feature type="chain" id="PRO_5011732208" evidence="1">
    <location>
        <begin position="25"/>
        <end position="442"/>
    </location>
</feature>
<dbReference type="PROSITE" id="PS51272">
    <property type="entry name" value="SLH"/>
    <property type="match status" value="1"/>
</dbReference>
<proteinExistence type="predicted"/>
<feature type="domain" description="SLH" evidence="2">
    <location>
        <begin position="23"/>
        <end position="86"/>
    </location>
</feature>
<dbReference type="PANTHER" id="PTHR43308">
    <property type="entry name" value="OUTER MEMBRANE PROTEIN ALPHA-RELATED"/>
    <property type="match status" value="1"/>
</dbReference>
<dbReference type="InterPro" id="IPR051465">
    <property type="entry name" value="Cell_Envelope_Struct_Comp"/>
</dbReference>
<dbReference type="Pfam" id="PF00395">
    <property type="entry name" value="SLH"/>
    <property type="match status" value="1"/>
</dbReference>
<evidence type="ECO:0000259" key="2">
    <source>
        <dbReference type="PROSITE" id="PS51272"/>
    </source>
</evidence>
<dbReference type="InterPro" id="IPR001119">
    <property type="entry name" value="SLH_dom"/>
</dbReference>
<dbReference type="AlphaFoldDB" id="A0A1H8X803"/>